<evidence type="ECO:0000313" key="7">
    <source>
        <dbReference type="EMBL" id="KAF2243701.1"/>
    </source>
</evidence>
<dbReference type="InterPro" id="IPR013083">
    <property type="entry name" value="Znf_RING/FYVE/PHD"/>
</dbReference>
<dbReference type="PROSITE" id="PS50089">
    <property type="entry name" value="ZF_RING_2"/>
    <property type="match status" value="1"/>
</dbReference>
<keyword evidence="8" id="KW-1185">Reference proteome</keyword>
<evidence type="ECO:0000313" key="8">
    <source>
        <dbReference type="Proteomes" id="UP000800094"/>
    </source>
</evidence>
<dbReference type="OrthoDB" id="3690055at2759"/>
<sequence length="252" mass="27654">MAAYSSKTEFHAKGLELHSFIAELDCDICHEPLGVPAEEGALKSSTNATALFGNQIRKTAPGSQAQTSKSGERTETAVSATAAPSSVSNSAAITYNTHTAVKIKACGHVFGVSCLQRWLFSHQTCPMCRKVLFPTPSVEETLDDLEIRYPEPDTFFPELATRLRNYYRMLQLPVFQAFLRLTAMMMRETSVGEGDQWEDIGSEVEEDSRDEVESDSGDEGEVSSDKEDADSENENEVDDVAPDETSPERSPA</sequence>
<keyword evidence="3" id="KW-0862">Zinc</keyword>
<accession>A0A6A6I057</accession>
<dbReference type="Gene3D" id="3.30.40.10">
    <property type="entry name" value="Zinc/RING finger domain, C3HC4 (zinc finger)"/>
    <property type="match status" value="1"/>
</dbReference>
<evidence type="ECO:0000256" key="1">
    <source>
        <dbReference type="ARBA" id="ARBA00022723"/>
    </source>
</evidence>
<evidence type="ECO:0000256" key="3">
    <source>
        <dbReference type="ARBA" id="ARBA00022833"/>
    </source>
</evidence>
<evidence type="ECO:0000259" key="6">
    <source>
        <dbReference type="PROSITE" id="PS50089"/>
    </source>
</evidence>
<feature type="region of interest" description="Disordered" evidence="5">
    <location>
        <begin position="190"/>
        <end position="252"/>
    </location>
</feature>
<gene>
    <name evidence="7" type="ORF">BU26DRAFT_107289</name>
</gene>
<reference evidence="7" key="1">
    <citation type="journal article" date="2020" name="Stud. Mycol.">
        <title>101 Dothideomycetes genomes: a test case for predicting lifestyles and emergence of pathogens.</title>
        <authorList>
            <person name="Haridas S."/>
            <person name="Albert R."/>
            <person name="Binder M."/>
            <person name="Bloem J."/>
            <person name="Labutti K."/>
            <person name="Salamov A."/>
            <person name="Andreopoulos B."/>
            <person name="Baker S."/>
            <person name="Barry K."/>
            <person name="Bills G."/>
            <person name="Bluhm B."/>
            <person name="Cannon C."/>
            <person name="Castanera R."/>
            <person name="Culley D."/>
            <person name="Daum C."/>
            <person name="Ezra D."/>
            <person name="Gonzalez J."/>
            <person name="Henrissat B."/>
            <person name="Kuo A."/>
            <person name="Liang C."/>
            <person name="Lipzen A."/>
            <person name="Lutzoni F."/>
            <person name="Magnuson J."/>
            <person name="Mondo S."/>
            <person name="Nolan M."/>
            <person name="Ohm R."/>
            <person name="Pangilinan J."/>
            <person name="Park H.-J."/>
            <person name="Ramirez L."/>
            <person name="Alfaro M."/>
            <person name="Sun H."/>
            <person name="Tritt A."/>
            <person name="Yoshinaga Y."/>
            <person name="Zwiers L.-H."/>
            <person name="Turgeon B."/>
            <person name="Goodwin S."/>
            <person name="Spatafora J."/>
            <person name="Crous P."/>
            <person name="Grigoriev I."/>
        </authorList>
    </citation>
    <scope>NUCLEOTIDE SEQUENCE</scope>
    <source>
        <strain evidence="7">CBS 122368</strain>
    </source>
</reference>
<dbReference type="Pfam" id="PF13639">
    <property type="entry name" value="zf-RING_2"/>
    <property type="match status" value="1"/>
</dbReference>
<dbReference type="InterPro" id="IPR001841">
    <property type="entry name" value="Znf_RING"/>
</dbReference>
<dbReference type="InterPro" id="IPR050731">
    <property type="entry name" value="HRD1_E3_ubiq-ligases"/>
</dbReference>
<dbReference type="SUPFAM" id="SSF57850">
    <property type="entry name" value="RING/U-box"/>
    <property type="match status" value="1"/>
</dbReference>
<dbReference type="GO" id="GO:0061630">
    <property type="term" value="F:ubiquitin protein ligase activity"/>
    <property type="evidence" value="ECO:0007669"/>
    <property type="project" value="TreeGrafter"/>
</dbReference>
<feature type="region of interest" description="Disordered" evidence="5">
    <location>
        <begin position="57"/>
        <end position="82"/>
    </location>
</feature>
<evidence type="ECO:0000256" key="5">
    <source>
        <dbReference type="SAM" id="MobiDB-lite"/>
    </source>
</evidence>
<proteinExistence type="predicted"/>
<feature type="domain" description="RING-type" evidence="6">
    <location>
        <begin position="106"/>
        <end position="129"/>
    </location>
</feature>
<keyword evidence="2 4" id="KW-0863">Zinc-finger</keyword>
<evidence type="ECO:0000256" key="4">
    <source>
        <dbReference type="PROSITE-ProRule" id="PRU00175"/>
    </source>
</evidence>
<feature type="compositionally biased region" description="Acidic residues" evidence="5">
    <location>
        <begin position="195"/>
        <end position="242"/>
    </location>
</feature>
<evidence type="ECO:0000256" key="2">
    <source>
        <dbReference type="ARBA" id="ARBA00022771"/>
    </source>
</evidence>
<dbReference type="GO" id="GO:0043161">
    <property type="term" value="P:proteasome-mediated ubiquitin-dependent protein catabolic process"/>
    <property type="evidence" value="ECO:0007669"/>
    <property type="project" value="TreeGrafter"/>
</dbReference>
<dbReference type="EMBL" id="ML987204">
    <property type="protein sequence ID" value="KAF2243701.1"/>
    <property type="molecule type" value="Genomic_DNA"/>
</dbReference>
<dbReference type="Proteomes" id="UP000800094">
    <property type="component" value="Unassembled WGS sequence"/>
</dbReference>
<dbReference type="RefSeq" id="XP_033678705.1">
    <property type="nucleotide sequence ID" value="XM_033819348.1"/>
</dbReference>
<organism evidence="7 8">
    <name type="scientific">Trematosphaeria pertusa</name>
    <dbReference type="NCBI Taxonomy" id="390896"/>
    <lineage>
        <taxon>Eukaryota</taxon>
        <taxon>Fungi</taxon>
        <taxon>Dikarya</taxon>
        <taxon>Ascomycota</taxon>
        <taxon>Pezizomycotina</taxon>
        <taxon>Dothideomycetes</taxon>
        <taxon>Pleosporomycetidae</taxon>
        <taxon>Pleosporales</taxon>
        <taxon>Massarineae</taxon>
        <taxon>Trematosphaeriaceae</taxon>
        <taxon>Trematosphaeria</taxon>
    </lineage>
</organism>
<protein>
    <recommendedName>
        <fullName evidence="6">RING-type domain-containing protein</fullName>
    </recommendedName>
</protein>
<dbReference type="GO" id="GO:0008270">
    <property type="term" value="F:zinc ion binding"/>
    <property type="evidence" value="ECO:0007669"/>
    <property type="project" value="UniProtKB-KW"/>
</dbReference>
<dbReference type="GO" id="GO:0012505">
    <property type="term" value="C:endomembrane system"/>
    <property type="evidence" value="ECO:0007669"/>
    <property type="project" value="TreeGrafter"/>
</dbReference>
<keyword evidence="1" id="KW-0479">Metal-binding</keyword>
<dbReference type="GeneID" id="54572678"/>
<dbReference type="AlphaFoldDB" id="A0A6A6I057"/>
<name>A0A6A6I057_9PLEO</name>
<dbReference type="PANTHER" id="PTHR22763">
    <property type="entry name" value="RING ZINC FINGER PROTEIN"/>
    <property type="match status" value="1"/>
</dbReference>